<dbReference type="EMBL" id="WHUW01000024">
    <property type="protein sequence ID" value="KAF8435844.1"/>
    <property type="molecule type" value="Genomic_DNA"/>
</dbReference>
<accession>A0AAD4BP54</accession>
<evidence type="ECO:0000313" key="2">
    <source>
        <dbReference type="EMBL" id="KAF8435844.1"/>
    </source>
</evidence>
<sequence length="766" mass="83929">MPAHTGIVDTFSHSGIHYINTSSDVITETGQKQFNDRRIFIFIANTNGTPATFQMSKHHTIKPCVPKDVFPIVLAVYNGDSPSPDRPAVGLRSGELYLGPSDIWIVQSGVWANWKPSVSLMLDIDNDELYISPCATGGIQFVVDQATHEDNLPLTRLALGLQDSDDMTAVIAERIRAASAINTGSIPQDAAVTRTTHANTKSDIVMDVRVRKATLKGSKKDANATAAQRSRVNEATTSKEYVSKRVDKGKRKQEPERDLDATAANLQGDRLRASGPRDAKRRRTTPIMESLLTEISCPPDTPVVEWPNLGVNTYAPWFCDLDLEAVKTISLAPRAQDQTHGPGRPMVVELLYEAGNTWALVGLTSKIEEALSKGCAVLVRGWEPNPPLDFSVEAIQMYRPTMSQTVMVQNAVKRGKESSKGSKGNTAAIHESLTLDNFITLAADPNKCMNLLDLPNIQPDIPIFVRPLSDNVNARSATMNVAHLSKTGINSGKSYFGVQTMLGDAERVRGWDLMTHGGFLTHAHHDACGLCTFTSVRSGSKIWVYLGTPGDSGVGRESLFKAWDALFLDALKMTLPDVPLGALVLRKGDTLIQPPGANHVVYTPQNGLTSGGHFLCYSTMHLTQLVQWYDCGKIPGQAEGQRDTISTNADHPSIKRYLTWMVLGLPVLAQQATRTFYRRSTLALIALVEREEHYITIGTTEMTPAMHKNDTMNQEIAGERKAAMRIVNKLKGGLKITDAAMELEKGDWWDPGPVCAIKGLLREFVP</sequence>
<keyword evidence="3" id="KW-1185">Reference proteome</keyword>
<dbReference type="SUPFAM" id="SSF51197">
    <property type="entry name" value="Clavaminate synthase-like"/>
    <property type="match status" value="1"/>
</dbReference>
<dbReference type="AlphaFoldDB" id="A0AAD4BP54"/>
<evidence type="ECO:0000313" key="3">
    <source>
        <dbReference type="Proteomes" id="UP001194468"/>
    </source>
</evidence>
<feature type="compositionally biased region" description="Basic and acidic residues" evidence="1">
    <location>
        <begin position="241"/>
        <end position="260"/>
    </location>
</feature>
<dbReference type="Proteomes" id="UP001194468">
    <property type="component" value="Unassembled WGS sequence"/>
</dbReference>
<dbReference type="Gene3D" id="2.60.120.650">
    <property type="entry name" value="Cupin"/>
    <property type="match status" value="1"/>
</dbReference>
<proteinExistence type="predicted"/>
<name>A0AAD4BP54_BOLED</name>
<feature type="compositionally biased region" description="Polar residues" evidence="1">
    <location>
        <begin position="225"/>
        <end position="240"/>
    </location>
</feature>
<feature type="region of interest" description="Disordered" evidence="1">
    <location>
        <begin position="215"/>
        <end position="285"/>
    </location>
</feature>
<gene>
    <name evidence="2" type="ORF">L210DRAFT_3648501</name>
</gene>
<reference evidence="2" key="2">
    <citation type="journal article" date="2020" name="Nat. Commun.">
        <title>Large-scale genome sequencing of mycorrhizal fungi provides insights into the early evolution of symbiotic traits.</title>
        <authorList>
            <person name="Miyauchi S."/>
            <person name="Kiss E."/>
            <person name="Kuo A."/>
            <person name="Drula E."/>
            <person name="Kohler A."/>
            <person name="Sanchez-Garcia M."/>
            <person name="Morin E."/>
            <person name="Andreopoulos B."/>
            <person name="Barry K.W."/>
            <person name="Bonito G."/>
            <person name="Buee M."/>
            <person name="Carver A."/>
            <person name="Chen C."/>
            <person name="Cichocki N."/>
            <person name="Clum A."/>
            <person name="Culley D."/>
            <person name="Crous P.W."/>
            <person name="Fauchery L."/>
            <person name="Girlanda M."/>
            <person name="Hayes R.D."/>
            <person name="Keri Z."/>
            <person name="LaButti K."/>
            <person name="Lipzen A."/>
            <person name="Lombard V."/>
            <person name="Magnuson J."/>
            <person name="Maillard F."/>
            <person name="Murat C."/>
            <person name="Nolan M."/>
            <person name="Ohm R.A."/>
            <person name="Pangilinan J."/>
            <person name="Pereira M.F."/>
            <person name="Perotto S."/>
            <person name="Peter M."/>
            <person name="Pfister S."/>
            <person name="Riley R."/>
            <person name="Sitrit Y."/>
            <person name="Stielow J.B."/>
            <person name="Szollosi G."/>
            <person name="Zifcakova L."/>
            <person name="Stursova M."/>
            <person name="Spatafora J.W."/>
            <person name="Tedersoo L."/>
            <person name="Vaario L.M."/>
            <person name="Yamada A."/>
            <person name="Yan M."/>
            <person name="Wang P."/>
            <person name="Xu J."/>
            <person name="Bruns T."/>
            <person name="Baldrian P."/>
            <person name="Vilgalys R."/>
            <person name="Dunand C."/>
            <person name="Henrissat B."/>
            <person name="Grigoriev I.V."/>
            <person name="Hibbett D."/>
            <person name="Nagy L.G."/>
            <person name="Martin F.M."/>
        </authorList>
    </citation>
    <scope>NUCLEOTIDE SEQUENCE</scope>
    <source>
        <strain evidence="2">BED1</strain>
    </source>
</reference>
<reference evidence="2" key="1">
    <citation type="submission" date="2019-10" db="EMBL/GenBank/DDBJ databases">
        <authorList>
            <consortium name="DOE Joint Genome Institute"/>
            <person name="Kuo A."/>
            <person name="Miyauchi S."/>
            <person name="Kiss E."/>
            <person name="Drula E."/>
            <person name="Kohler A."/>
            <person name="Sanchez-Garcia M."/>
            <person name="Andreopoulos B."/>
            <person name="Barry K.W."/>
            <person name="Bonito G."/>
            <person name="Buee M."/>
            <person name="Carver A."/>
            <person name="Chen C."/>
            <person name="Cichocki N."/>
            <person name="Clum A."/>
            <person name="Culley D."/>
            <person name="Crous P.W."/>
            <person name="Fauchery L."/>
            <person name="Girlanda M."/>
            <person name="Hayes R."/>
            <person name="Keri Z."/>
            <person name="LaButti K."/>
            <person name="Lipzen A."/>
            <person name="Lombard V."/>
            <person name="Magnuson J."/>
            <person name="Maillard F."/>
            <person name="Morin E."/>
            <person name="Murat C."/>
            <person name="Nolan M."/>
            <person name="Ohm R."/>
            <person name="Pangilinan J."/>
            <person name="Pereira M."/>
            <person name="Perotto S."/>
            <person name="Peter M."/>
            <person name="Riley R."/>
            <person name="Sitrit Y."/>
            <person name="Stielow B."/>
            <person name="Szollosi G."/>
            <person name="Zifcakova L."/>
            <person name="Stursova M."/>
            <person name="Spatafora J.W."/>
            <person name="Tedersoo L."/>
            <person name="Vaario L.-M."/>
            <person name="Yamada A."/>
            <person name="Yan M."/>
            <person name="Wang P."/>
            <person name="Xu J."/>
            <person name="Bruns T."/>
            <person name="Baldrian P."/>
            <person name="Vilgalys R."/>
            <person name="Henrissat B."/>
            <person name="Grigoriev I.V."/>
            <person name="Hibbett D."/>
            <person name="Nagy L.G."/>
            <person name="Martin F.M."/>
        </authorList>
    </citation>
    <scope>NUCLEOTIDE SEQUENCE</scope>
    <source>
        <strain evidence="2">BED1</strain>
    </source>
</reference>
<evidence type="ECO:0000256" key="1">
    <source>
        <dbReference type="SAM" id="MobiDB-lite"/>
    </source>
</evidence>
<comment type="caution">
    <text evidence="2">The sequence shown here is derived from an EMBL/GenBank/DDBJ whole genome shotgun (WGS) entry which is preliminary data.</text>
</comment>
<organism evidence="2 3">
    <name type="scientific">Boletus edulis BED1</name>
    <dbReference type="NCBI Taxonomy" id="1328754"/>
    <lineage>
        <taxon>Eukaryota</taxon>
        <taxon>Fungi</taxon>
        <taxon>Dikarya</taxon>
        <taxon>Basidiomycota</taxon>
        <taxon>Agaricomycotina</taxon>
        <taxon>Agaricomycetes</taxon>
        <taxon>Agaricomycetidae</taxon>
        <taxon>Boletales</taxon>
        <taxon>Boletineae</taxon>
        <taxon>Boletaceae</taxon>
        <taxon>Boletoideae</taxon>
        <taxon>Boletus</taxon>
    </lineage>
</organism>
<feature type="compositionally biased region" description="Basic and acidic residues" evidence="1">
    <location>
        <begin position="269"/>
        <end position="278"/>
    </location>
</feature>
<evidence type="ECO:0008006" key="4">
    <source>
        <dbReference type="Google" id="ProtNLM"/>
    </source>
</evidence>
<protein>
    <recommendedName>
        <fullName evidence="4">JmjC domain-containing protein</fullName>
    </recommendedName>
</protein>